<gene>
    <name evidence="1" type="ORF">A2T98_14270</name>
</gene>
<organism evidence="1 2">
    <name type="scientific">Nodularia spumigena CENA596</name>
    <dbReference type="NCBI Taxonomy" id="1819295"/>
    <lineage>
        <taxon>Bacteria</taxon>
        <taxon>Bacillati</taxon>
        <taxon>Cyanobacteriota</taxon>
        <taxon>Cyanophyceae</taxon>
        <taxon>Nostocales</taxon>
        <taxon>Nodulariaceae</taxon>
        <taxon>Nodularia</taxon>
    </lineage>
</organism>
<dbReference type="Proteomes" id="UP000076555">
    <property type="component" value="Unassembled WGS sequence"/>
</dbReference>
<dbReference type="AlphaFoldDB" id="A0A161VQ66"/>
<dbReference type="RefSeq" id="WP_063873338.1">
    <property type="nucleotide sequence ID" value="NZ_CAWMRI010000193.1"/>
</dbReference>
<evidence type="ECO:0000313" key="2">
    <source>
        <dbReference type="Proteomes" id="UP000076555"/>
    </source>
</evidence>
<comment type="caution">
    <text evidence="1">The sequence shown here is derived from an EMBL/GenBank/DDBJ whole genome shotgun (WGS) entry which is preliminary data.</text>
</comment>
<evidence type="ECO:0000313" key="1">
    <source>
        <dbReference type="EMBL" id="KZL49175.1"/>
    </source>
</evidence>
<accession>A0A161VQ66</accession>
<protein>
    <submittedName>
        <fullName evidence="1">Uncharacterized protein</fullName>
    </submittedName>
</protein>
<name>A0A161VQ66_NODSP</name>
<dbReference type="EMBL" id="LWAJ01000193">
    <property type="protein sequence ID" value="KZL49175.1"/>
    <property type="molecule type" value="Genomic_DNA"/>
</dbReference>
<sequence>MNINLQIDRIILEGVNLSLRQRRQLQAAIETELSRLMTVNGVPASLQNGGNIPKLPASLNITNNSQPTLMGEQIAQFIYTGMNQ</sequence>
<dbReference type="OrthoDB" id="5197894at2"/>
<reference evidence="1 2" key="1">
    <citation type="submission" date="2016-04" db="EMBL/GenBank/DDBJ databases">
        <title>Draft Genome Assembly of the Bloom-forming Cyanobacterium Nodularia spumigena Strain CENA596 in Shrimp Production Ponds.</title>
        <authorList>
            <person name="Popin R.V."/>
            <person name="Rigonato J."/>
            <person name="Abreu V.A."/>
            <person name="Andreote A.P."/>
            <person name="Silveira S.B."/>
            <person name="Odebrecht C."/>
            <person name="Fiore M.F."/>
        </authorList>
    </citation>
    <scope>NUCLEOTIDE SEQUENCE [LARGE SCALE GENOMIC DNA]</scope>
    <source>
        <strain evidence="1 2">CENA596</strain>
    </source>
</reference>
<proteinExistence type="predicted"/>